<dbReference type="PANTHER" id="PTHR31791:SF10">
    <property type="entry name" value="FRIGIDA-LIKE PROTEIN"/>
    <property type="match status" value="1"/>
</dbReference>
<dbReference type="Proteomes" id="UP000187406">
    <property type="component" value="Unassembled WGS sequence"/>
</dbReference>
<dbReference type="PANTHER" id="PTHR31791">
    <property type="entry name" value="FRIGIDA-LIKE PROTEIN 3-RELATED"/>
    <property type="match status" value="1"/>
</dbReference>
<dbReference type="GO" id="GO:0030154">
    <property type="term" value="P:cell differentiation"/>
    <property type="evidence" value="ECO:0007669"/>
    <property type="project" value="UniProtKB-KW"/>
</dbReference>
<reference evidence="8" key="1">
    <citation type="submission" date="2016-04" db="EMBL/GenBank/DDBJ databases">
        <title>Cephalotus genome sequencing.</title>
        <authorList>
            <person name="Fukushima K."/>
            <person name="Hasebe M."/>
            <person name="Fang X."/>
        </authorList>
    </citation>
    <scope>NUCLEOTIDE SEQUENCE [LARGE SCALE GENOMIC DNA]</scope>
    <source>
        <strain evidence="8">cv. St1</strain>
    </source>
</reference>
<name>A0A1Q3CGY2_CEPFO</name>
<dbReference type="InParanoid" id="A0A1Q3CGY2"/>
<dbReference type="OrthoDB" id="1917867at2759"/>
<evidence type="ECO:0000256" key="5">
    <source>
        <dbReference type="RuleBase" id="RU364012"/>
    </source>
</evidence>
<dbReference type="EMBL" id="BDDD01001985">
    <property type="protein sequence ID" value="GAV79504.1"/>
    <property type="molecule type" value="Genomic_DNA"/>
</dbReference>
<feature type="compositionally biased region" description="Low complexity" evidence="6">
    <location>
        <begin position="457"/>
        <end position="469"/>
    </location>
</feature>
<comment type="similarity">
    <text evidence="1 5">Belongs to the Frigida family.</text>
</comment>
<proteinExistence type="inferred from homology"/>
<sequence>MVTTTTDRVEKFISDLEVEKTLITSCTQLFTTLTNHLASLQNSLSTKSQSLESKLQTLESTSHRSLHSFSLRENSIPERESAAATRIEELRESALSEFQKPRASLDLSDSLRSFSRKMDASGLLKFIVSKRKESVALRAEISKAVAEAVDPPRLLLDALDEYVANKIEKVGVTDKRWACGILVQAIFPEVVGNKDGGPEFSQSLLERARGIVEKWKGVLDGEVGPAEAVMFLQTVVGFGLQSRFDQDFFRKMVMDFAARRDMAKLASGLGFAEKLPDIIDELVKSGKEIEAIYFSSESGLTERFPPVSLLKSHLRNSKRNATTVLKNGNYSAAATEESSAMELNAAKAIIKCVEDHKLESEFSVDSLKKRAAQLEKSKSERKKSSASATKPQNKRGHGSGSGRGGGLPAFRPAKVAKFSNAYSSFSRRNPAPPAQHSPAARYSGSYNYPGQSVYEGPTTTPYPSTYGVPHSQSPGAIPQQHYAHPVDNIGTAGFRAPGYGGQTSYGAYDYGNAAASAYQPSPYGQ</sequence>
<protein>
    <recommendedName>
        <fullName evidence="5">FRIGIDA-like protein</fullName>
    </recommendedName>
</protein>
<feature type="region of interest" description="Disordered" evidence="6">
    <location>
        <begin position="373"/>
        <end position="410"/>
    </location>
</feature>
<evidence type="ECO:0000256" key="4">
    <source>
        <dbReference type="ARBA" id="ARBA00023089"/>
    </source>
</evidence>
<dbReference type="GO" id="GO:0009908">
    <property type="term" value="P:flower development"/>
    <property type="evidence" value="ECO:0007669"/>
    <property type="project" value="UniProtKB-KW"/>
</dbReference>
<gene>
    <name evidence="7" type="ORF">CFOL_v3_22969</name>
</gene>
<evidence type="ECO:0000256" key="6">
    <source>
        <dbReference type="SAM" id="MobiDB-lite"/>
    </source>
</evidence>
<evidence type="ECO:0000256" key="2">
    <source>
        <dbReference type="ARBA" id="ARBA00022473"/>
    </source>
</evidence>
<feature type="region of interest" description="Disordered" evidence="6">
    <location>
        <begin position="424"/>
        <end position="444"/>
    </location>
</feature>
<evidence type="ECO:0000256" key="1">
    <source>
        <dbReference type="ARBA" id="ARBA00008956"/>
    </source>
</evidence>
<keyword evidence="8" id="KW-1185">Reference proteome</keyword>
<dbReference type="STRING" id="3775.A0A1Q3CGY2"/>
<organism evidence="7 8">
    <name type="scientific">Cephalotus follicularis</name>
    <name type="common">Albany pitcher plant</name>
    <dbReference type="NCBI Taxonomy" id="3775"/>
    <lineage>
        <taxon>Eukaryota</taxon>
        <taxon>Viridiplantae</taxon>
        <taxon>Streptophyta</taxon>
        <taxon>Embryophyta</taxon>
        <taxon>Tracheophyta</taxon>
        <taxon>Spermatophyta</taxon>
        <taxon>Magnoliopsida</taxon>
        <taxon>eudicotyledons</taxon>
        <taxon>Gunneridae</taxon>
        <taxon>Pentapetalae</taxon>
        <taxon>rosids</taxon>
        <taxon>fabids</taxon>
        <taxon>Oxalidales</taxon>
        <taxon>Cephalotaceae</taxon>
        <taxon>Cephalotus</taxon>
    </lineage>
</organism>
<feature type="region of interest" description="Disordered" evidence="6">
    <location>
        <begin position="457"/>
        <end position="482"/>
    </location>
</feature>
<comment type="caution">
    <text evidence="7">The sequence shown here is derived from an EMBL/GenBank/DDBJ whole genome shotgun (WGS) entry which is preliminary data.</text>
</comment>
<keyword evidence="2 5" id="KW-0217">Developmental protein</keyword>
<dbReference type="InterPro" id="IPR012474">
    <property type="entry name" value="Frigida"/>
</dbReference>
<dbReference type="AlphaFoldDB" id="A0A1Q3CGY2"/>
<evidence type="ECO:0000313" key="8">
    <source>
        <dbReference type="Proteomes" id="UP000187406"/>
    </source>
</evidence>
<evidence type="ECO:0000256" key="3">
    <source>
        <dbReference type="ARBA" id="ARBA00022782"/>
    </source>
</evidence>
<evidence type="ECO:0000313" key="7">
    <source>
        <dbReference type="EMBL" id="GAV79504.1"/>
    </source>
</evidence>
<dbReference type="Pfam" id="PF07899">
    <property type="entry name" value="Frigida"/>
    <property type="match status" value="1"/>
</dbReference>
<keyword evidence="4 5" id="KW-0287">Flowering</keyword>
<keyword evidence="3 5" id="KW-0221">Differentiation</keyword>
<feature type="compositionally biased region" description="Gly residues" evidence="6">
    <location>
        <begin position="398"/>
        <end position="407"/>
    </location>
</feature>
<accession>A0A1Q3CGY2</accession>